<evidence type="ECO:0000256" key="4">
    <source>
        <dbReference type="ARBA" id="ARBA00022786"/>
    </source>
</evidence>
<dbReference type="Pfam" id="PF13176">
    <property type="entry name" value="TPR_7"/>
    <property type="match status" value="1"/>
</dbReference>
<dbReference type="PANTHER" id="PTHR12558">
    <property type="entry name" value="CELL DIVISION CYCLE 16,23,27"/>
    <property type="match status" value="1"/>
</dbReference>
<keyword evidence="3" id="KW-0498">Mitosis</keyword>
<keyword evidence="5 7" id="KW-0802">TPR repeat</keyword>
<dbReference type="AlphaFoldDB" id="A0A835YMH9"/>
<keyword evidence="1" id="KW-0132">Cell division</keyword>
<dbReference type="EMBL" id="JAFCMP010000528">
    <property type="protein sequence ID" value="KAG5177193.1"/>
    <property type="molecule type" value="Genomic_DNA"/>
</dbReference>
<dbReference type="InterPro" id="IPR007192">
    <property type="entry name" value="APC8"/>
</dbReference>
<dbReference type="GO" id="GO:0005680">
    <property type="term" value="C:anaphase-promoting complex"/>
    <property type="evidence" value="ECO:0007669"/>
    <property type="project" value="InterPro"/>
</dbReference>
<sequence>MNESLSGDTSGLLADATAQRAVAKYELRLAVRDLSARGLKLASKWAAEQLLGLPPGPASAHSSLYPRVEFTEGDGMDSMWHDQLLFARTLLDTGEYQRAAAVFGSDAQAVAELPAHAQFVRHYALYLAGEKRKAEEKAKLSGPLERCSVTNPNLLTLHEELSTLHERGQLDGFGLYMFGVVLREMKVVSPTQDPLCALSVLLESVRTYSWNWSAWLDLAEVALQFDTIPEEVEGPLEHCCCPYMHRFFLLHLYQSQPQGGEAMELVEGLRETFTSSLHLTAQEGVVHFNDRNFKEARKVFKGLFESDPLRLDDLYLYAHVLFVDSAKAELSHLAHIAVKTDQFRPETCCILGNYCSIKGEHHRAIMYFSRALRLNHKFHEAWTLLGHEYLELKKTGAAIEHYRRGIDANARDFRAWNGLGHTYELMQMNLFALYYFRRAAALRPYDSRMLNSLASTFEKLGRSSDAIRVYLRSVAVQDSEGIALMQLAKLYAAADEIGKAADCYQELLETRGLDQLEPDVRVEALLYLAQACRDSGDYEHAEQYAAMLMDYSGPEKEQAQAILRQVRALERQNDSAMSMDMADASMESVNAGGADTSGSFMLSP</sequence>
<dbReference type="GO" id="GO:0045842">
    <property type="term" value="P:positive regulation of mitotic metaphase/anaphase transition"/>
    <property type="evidence" value="ECO:0007669"/>
    <property type="project" value="TreeGrafter"/>
</dbReference>
<evidence type="ECO:0000256" key="2">
    <source>
        <dbReference type="ARBA" id="ARBA00022737"/>
    </source>
</evidence>
<protein>
    <recommendedName>
        <fullName evidence="8">Cdc23 domain-containing protein</fullName>
    </recommendedName>
</protein>
<dbReference type="Gene3D" id="1.25.40.10">
    <property type="entry name" value="Tetratricopeptide repeat domain"/>
    <property type="match status" value="2"/>
</dbReference>
<dbReference type="PROSITE" id="PS50005">
    <property type="entry name" value="TPR"/>
    <property type="match status" value="1"/>
</dbReference>
<dbReference type="Proteomes" id="UP000664859">
    <property type="component" value="Unassembled WGS sequence"/>
</dbReference>
<dbReference type="OrthoDB" id="10262026at2759"/>
<dbReference type="SMART" id="SM00028">
    <property type="entry name" value="TPR"/>
    <property type="match status" value="6"/>
</dbReference>
<dbReference type="SUPFAM" id="SSF48452">
    <property type="entry name" value="TPR-like"/>
    <property type="match status" value="1"/>
</dbReference>
<dbReference type="InterPro" id="IPR011990">
    <property type="entry name" value="TPR-like_helical_dom_sf"/>
</dbReference>
<evidence type="ECO:0000256" key="5">
    <source>
        <dbReference type="ARBA" id="ARBA00022803"/>
    </source>
</evidence>
<organism evidence="9 10">
    <name type="scientific">Tribonema minus</name>
    <dbReference type="NCBI Taxonomy" id="303371"/>
    <lineage>
        <taxon>Eukaryota</taxon>
        <taxon>Sar</taxon>
        <taxon>Stramenopiles</taxon>
        <taxon>Ochrophyta</taxon>
        <taxon>PX clade</taxon>
        <taxon>Xanthophyceae</taxon>
        <taxon>Tribonematales</taxon>
        <taxon>Tribonemataceae</taxon>
        <taxon>Tribonema</taxon>
    </lineage>
</organism>
<dbReference type="GO" id="GO:0051301">
    <property type="term" value="P:cell division"/>
    <property type="evidence" value="ECO:0007669"/>
    <property type="project" value="UniProtKB-KW"/>
</dbReference>
<evidence type="ECO:0000259" key="8">
    <source>
        <dbReference type="Pfam" id="PF04049"/>
    </source>
</evidence>
<name>A0A835YMH9_9STRA</name>
<evidence type="ECO:0000313" key="9">
    <source>
        <dbReference type="EMBL" id="KAG5177193.1"/>
    </source>
</evidence>
<reference evidence="9" key="1">
    <citation type="submission" date="2021-02" db="EMBL/GenBank/DDBJ databases">
        <title>First Annotated Genome of the Yellow-green Alga Tribonema minus.</title>
        <authorList>
            <person name="Mahan K.M."/>
        </authorList>
    </citation>
    <scope>NUCLEOTIDE SEQUENCE</scope>
    <source>
        <strain evidence="9">UTEX B ZZ1240</strain>
    </source>
</reference>
<feature type="repeat" description="TPR" evidence="7">
    <location>
        <begin position="379"/>
        <end position="412"/>
    </location>
</feature>
<keyword evidence="10" id="KW-1185">Reference proteome</keyword>
<evidence type="ECO:0000256" key="3">
    <source>
        <dbReference type="ARBA" id="ARBA00022776"/>
    </source>
</evidence>
<proteinExistence type="predicted"/>
<accession>A0A835YMH9</accession>
<gene>
    <name evidence="9" type="ORF">JKP88DRAFT_350801</name>
</gene>
<evidence type="ECO:0000313" key="10">
    <source>
        <dbReference type="Proteomes" id="UP000664859"/>
    </source>
</evidence>
<comment type="caution">
    <text evidence="9">The sequence shown here is derived from an EMBL/GenBank/DDBJ whole genome shotgun (WGS) entry which is preliminary data.</text>
</comment>
<evidence type="ECO:0000256" key="1">
    <source>
        <dbReference type="ARBA" id="ARBA00022618"/>
    </source>
</evidence>
<evidence type="ECO:0000256" key="7">
    <source>
        <dbReference type="PROSITE-ProRule" id="PRU00339"/>
    </source>
</evidence>
<keyword evidence="2" id="KW-0677">Repeat</keyword>
<dbReference type="PANTHER" id="PTHR12558:SF10">
    <property type="entry name" value="CELL DIVISION CYCLE PROTEIN 23 HOMOLOG"/>
    <property type="match status" value="1"/>
</dbReference>
<keyword evidence="6" id="KW-0131">Cell cycle</keyword>
<dbReference type="GO" id="GO:0031145">
    <property type="term" value="P:anaphase-promoting complex-dependent catabolic process"/>
    <property type="evidence" value="ECO:0007669"/>
    <property type="project" value="TreeGrafter"/>
</dbReference>
<dbReference type="Pfam" id="PF04049">
    <property type="entry name" value="ANAPC8"/>
    <property type="match status" value="1"/>
</dbReference>
<feature type="domain" description="Cdc23" evidence="8">
    <location>
        <begin position="24"/>
        <end position="283"/>
    </location>
</feature>
<keyword evidence="4" id="KW-0833">Ubl conjugation pathway</keyword>
<dbReference type="GO" id="GO:0016567">
    <property type="term" value="P:protein ubiquitination"/>
    <property type="evidence" value="ECO:0007669"/>
    <property type="project" value="TreeGrafter"/>
</dbReference>
<dbReference type="Pfam" id="PF13181">
    <property type="entry name" value="TPR_8"/>
    <property type="match status" value="2"/>
</dbReference>
<evidence type="ECO:0000256" key="6">
    <source>
        <dbReference type="ARBA" id="ARBA00023306"/>
    </source>
</evidence>
<dbReference type="InterPro" id="IPR019734">
    <property type="entry name" value="TPR_rpt"/>
</dbReference>